<keyword evidence="12" id="KW-1185">Reference proteome</keyword>
<evidence type="ECO:0000256" key="5">
    <source>
        <dbReference type="ARBA" id="ARBA00022723"/>
    </source>
</evidence>
<evidence type="ECO:0000256" key="2">
    <source>
        <dbReference type="ARBA" id="ARBA00022679"/>
    </source>
</evidence>
<dbReference type="OrthoDB" id="9805698at2"/>
<dbReference type="SUPFAM" id="SSF81891">
    <property type="entry name" value="Poly A polymerase C-terminal region-like"/>
    <property type="match status" value="1"/>
</dbReference>
<dbReference type="PANTHER" id="PTHR46173">
    <property type="entry name" value="CCA TRNA NUCLEOTIDYLTRANSFERASE 1, MITOCHONDRIAL"/>
    <property type="match status" value="1"/>
</dbReference>
<evidence type="ECO:0000256" key="7">
    <source>
        <dbReference type="ARBA" id="ARBA00022842"/>
    </source>
</evidence>
<keyword evidence="8" id="KW-0694">RNA-binding</keyword>
<dbReference type="Pfam" id="PF01743">
    <property type="entry name" value="PolyA_pol"/>
    <property type="match status" value="1"/>
</dbReference>
<organism evidence="11 12">
    <name type="scientific">Allosediminivita pacifica</name>
    <dbReference type="NCBI Taxonomy" id="1267769"/>
    <lineage>
        <taxon>Bacteria</taxon>
        <taxon>Pseudomonadati</taxon>
        <taxon>Pseudomonadota</taxon>
        <taxon>Alphaproteobacteria</taxon>
        <taxon>Rhodobacterales</taxon>
        <taxon>Paracoccaceae</taxon>
        <taxon>Allosediminivita</taxon>
    </lineage>
</organism>
<keyword evidence="4" id="KW-0548">Nucleotidyltransferase</keyword>
<evidence type="ECO:0000256" key="3">
    <source>
        <dbReference type="ARBA" id="ARBA00022694"/>
    </source>
</evidence>
<feature type="domain" description="Poly A polymerase head" evidence="9">
    <location>
        <begin position="30"/>
        <end position="150"/>
    </location>
</feature>
<protein>
    <submittedName>
        <fullName evidence="11">Poly(A) polymerase</fullName>
    </submittedName>
</protein>
<dbReference type="GO" id="GO:0000166">
    <property type="term" value="F:nucleotide binding"/>
    <property type="evidence" value="ECO:0007669"/>
    <property type="project" value="UniProtKB-KW"/>
</dbReference>
<comment type="cofactor">
    <cofactor evidence="1">
        <name>Mg(2+)</name>
        <dbReference type="ChEBI" id="CHEBI:18420"/>
    </cofactor>
</comment>
<dbReference type="InterPro" id="IPR002646">
    <property type="entry name" value="PolA_pol_head_dom"/>
</dbReference>
<evidence type="ECO:0000256" key="6">
    <source>
        <dbReference type="ARBA" id="ARBA00022741"/>
    </source>
</evidence>
<evidence type="ECO:0000256" key="1">
    <source>
        <dbReference type="ARBA" id="ARBA00001946"/>
    </source>
</evidence>
<dbReference type="InterPro" id="IPR032828">
    <property type="entry name" value="PolyA_RNA-bd"/>
</dbReference>
<accession>A0A2T6B5X4</accession>
<dbReference type="AlphaFoldDB" id="A0A2T6B5X4"/>
<dbReference type="SUPFAM" id="SSF81301">
    <property type="entry name" value="Nucleotidyltransferase"/>
    <property type="match status" value="1"/>
</dbReference>
<feature type="domain" description="tRNA nucleotidyltransferase/poly(A) polymerase RNA and SrmB- binding" evidence="10">
    <location>
        <begin position="185"/>
        <end position="238"/>
    </location>
</feature>
<dbReference type="Gene3D" id="3.30.460.10">
    <property type="entry name" value="Beta Polymerase, domain 2"/>
    <property type="match status" value="1"/>
</dbReference>
<dbReference type="InterPro" id="IPR050264">
    <property type="entry name" value="Bact_CCA-adding_enz_type3_sf"/>
</dbReference>
<keyword evidence="6" id="KW-0547">Nucleotide-binding</keyword>
<reference evidence="11 12" key="1">
    <citation type="submission" date="2018-04" db="EMBL/GenBank/DDBJ databases">
        <title>Genomic Encyclopedia of Archaeal and Bacterial Type Strains, Phase II (KMG-II): from individual species to whole genera.</title>
        <authorList>
            <person name="Goeker M."/>
        </authorList>
    </citation>
    <scope>NUCLEOTIDE SEQUENCE [LARGE SCALE GENOMIC DNA]</scope>
    <source>
        <strain evidence="11 12">DSM 29329</strain>
    </source>
</reference>
<dbReference type="GO" id="GO:0016779">
    <property type="term" value="F:nucleotidyltransferase activity"/>
    <property type="evidence" value="ECO:0007669"/>
    <property type="project" value="UniProtKB-KW"/>
</dbReference>
<keyword evidence="7" id="KW-0460">Magnesium</keyword>
<evidence type="ECO:0000256" key="8">
    <source>
        <dbReference type="RuleBase" id="RU003953"/>
    </source>
</evidence>
<dbReference type="GO" id="GO:0000049">
    <property type="term" value="F:tRNA binding"/>
    <property type="evidence" value="ECO:0007669"/>
    <property type="project" value="TreeGrafter"/>
</dbReference>
<dbReference type="PANTHER" id="PTHR46173:SF1">
    <property type="entry name" value="CCA TRNA NUCLEOTIDYLTRANSFERASE 1, MITOCHONDRIAL"/>
    <property type="match status" value="1"/>
</dbReference>
<dbReference type="Gene3D" id="1.10.3090.10">
    <property type="entry name" value="cca-adding enzyme, domain 2"/>
    <property type="match status" value="1"/>
</dbReference>
<dbReference type="CDD" id="cd05398">
    <property type="entry name" value="NT_ClassII-CCAase"/>
    <property type="match status" value="1"/>
</dbReference>
<comment type="similarity">
    <text evidence="8">Belongs to the tRNA nucleotidyltransferase/poly(A) polymerase family.</text>
</comment>
<evidence type="ECO:0000259" key="9">
    <source>
        <dbReference type="Pfam" id="PF01743"/>
    </source>
</evidence>
<keyword evidence="2 8" id="KW-0808">Transferase</keyword>
<comment type="caution">
    <text evidence="11">The sequence shown here is derived from an EMBL/GenBank/DDBJ whole genome shotgun (WGS) entry which is preliminary data.</text>
</comment>
<dbReference type="EMBL" id="QBKN01000003">
    <property type="protein sequence ID" value="PTX51442.1"/>
    <property type="molecule type" value="Genomic_DNA"/>
</dbReference>
<keyword evidence="3" id="KW-0819">tRNA processing</keyword>
<dbReference type="PROSITE" id="PS51257">
    <property type="entry name" value="PROKAR_LIPOPROTEIN"/>
    <property type="match status" value="1"/>
</dbReference>
<evidence type="ECO:0000259" key="10">
    <source>
        <dbReference type="Pfam" id="PF12627"/>
    </source>
</evidence>
<gene>
    <name evidence="11" type="ORF">C8N44_103186</name>
</gene>
<evidence type="ECO:0000313" key="11">
    <source>
        <dbReference type="EMBL" id="PTX51442.1"/>
    </source>
</evidence>
<evidence type="ECO:0000256" key="4">
    <source>
        <dbReference type="ARBA" id="ARBA00022695"/>
    </source>
</evidence>
<evidence type="ECO:0000313" key="12">
    <source>
        <dbReference type="Proteomes" id="UP000244069"/>
    </source>
</evidence>
<dbReference type="GO" id="GO:0008033">
    <property type="term" value="P:tRNA processing"/>
    <property type="evidence" value="ECO:0007669"/>
    <property type="project" value="UniProtKB-KW"/>
</dbReference>
<dbReference type="Pfam" id="PF12627">
    <property type="entry name" value="PolyA_pol_RNAbd"/>
    <property type="match status" value="1"/>
</dbReference>
<keyword evidence="5" id="KW-0479">Metal-binding</keyword>
<proteinExistence type="inferred from homology"/>
<dbReference type="Proteomes" id="UP000244069">
    <property type="component" value="Unassembled WGS sequence"/>
</dbReference>
<dbReference type="InterPro" id="IPR043519">
    <property type="entry name" value="NT_sf"/>
</dbReference>
<dbReference type="GO" id="GO:0046872">
    <property type="term" value="F:metal ion binding"/>
    <property type="evidence" value="ECO:0007669"/>
    <property type="project" value="UniProtKB-KW"/>
</dbReference>
<name>A0A2T6B5X4_9RHOB</name>
<dbReference type="RefSeq" id="WP_107974826.1">
    <property type="nucleotide sequence ID" value="NZ_BMEZ01000003.1"/>
</dbReference>
<sequence>MTRVSGDWLTRDSTQAVMAMLTEAGHAAHAVGGCVRNALLGAPVTDVDIATDARPERVTELAQAAGLKPVPTGIDHGTVTVVAAGEGFEVTTYRADVETDGRRAVVRFSTDMVEDARRRDFTMNALYAAPDGSVTDPLGGLPDLHARRVRFIEDATRRIREDYLRILRFFRFSAWYGDPDNGWDAEALAAIAENLAGIATLSRERVGQEVLKLMAAPDPAPALAVMAQTGALAATLPGAVPDPLGPLVAIEAQLGLSPDGLRRLAVTGFEDAKALRLSKAQAKRLDRLRDLTGSPQDLPEIAWRHGPATARDTAALRAASLGQWPDPDTEARIARGAQAKFPVTARDLMPDYEGAALGRRLQELEADWIASGMTRTRAQLLAAKG</sequence>